<comment type="caution">
    <text evidence="2">The sequence shown here is derived from an EMBL/GenBank/DDBJ whole genome shotgun (WGS) entry which is preliminary data.</text>
</comment>
<organism evidence="2 3">
    <name type="scientific">Anaerobacillus alkaliphilus</name>
    <dbReference type="NCBI Taxonomy" id="1548597"/>
    <lineage>
        <taxon>Bacteria</taxon>
        <taxon>Bacillati</taxon>
        <taxon>Bacillota</taxon>
        <taxon>Bacilli</taxon>
        <taxon>Bacillales</taxon>
        <taxon>Bacillaceae</taxon>
        <taxon>Anaerobacillus</taxon>
    </lineage>
</organism>
<feature type="transmembrane region" description="Helical" evidence="1">
    <location>
        <begin position="6"/>
        <end position="24"/>
    </location>
</feature>
<feature type="transmembrane region" description="Helical" evidence="1">
    <location>
        <begin position="69"/>
        <end position="90"/>
    </location>
</feature>
<reference evidence="2 3" key="1">
    <citation type="journal article" date="2019" name="Int. J. Syst. Evol. Microbiol.">
        <title>Anaerobacillus alkaliphilus sp. nov., a novel alkaliphilic and moderately halophilic bacterium.</title>
        <authorList>
            <person name="Borsodi A.K."/>
            <person name="Aszalos J.M."/>
            <person name="Bihari P."/>
            <person name="Nagy I."/>
            <person name="Schumann P."/>
            <person name="Sproer C."/>
            <person name="Kovacs A.L."/>
            <person name="Boka K."/>
            <person name="Dobosy P."/>
            <person name="Ovari M."/>
            <person name="Szili-Kovacs T."/>
            <person name="Toth E."/>
        </authorList>
    </citation>
    <scope>NUCLEOTIDE SEQUENCE [LARGE SCALE GENOMIC DNA]</scope>
    <source>
        <strain evidence="2 3">B16-10</strain>
    </source>
</reference>
<keyword evidence="1" id="KW-1133">Transmembrane helix</keyword>
<sequence>MKRVSLNIAIFLLIAWVAALLLNIDIYRKANIEVSLFGPIIDGILIMFIGLIGYVLVAKFHHANDTRKWVNTSLVLLGLCTVFMISFFYITTFR</sequence>
<dbReference type="Proteomes" id="UP000290649">
    <property type="component" value="Unassembled WGS sequence"/>
</dbReference>
<gene>
    <name evidence="2" type="ORF">DS745_18730</name>
</gene>
<evidence type="ECO:0000313" key="3">
    <source>
        <dbReference type="Proteomes" id="UP000290649"/>
    </source>
</evidence>
<protein>
    <submittedName>
        <fullName evidence="2">Uncharacterized protein</fullName>
    </submittedName>
</protein>
<keyword evidence="1" id="KW-0812">Transmembrane</keyword>
<dbReference type="EMBL" id="QOUX01000046">
    <property type="protein sequence ID" value="RXI98361.1"/>
    <property type="molecule type" value="Genomic_DNA"/>
</dbReference>
<evidence type="ECO:0000313" key="2">
    <source>
        <dbReference type="EMBL" id="RXI98361.1"/>
    </source>
</evidence>
<feature type="transmembrane region" description="Helical" evidence="1">
    <location>
        <begin position="36"/>
        <end position="57"/>
    </location>
</feature>
<dbReference type="AlphaFoldDB" id="A0A4Q0VQG8"/>
<evidence type="ECO:0000256" key="1">
    <source>
        <dbReference type="SAM" id="Phobius"/>
    </source>
</evidence>
<accession>A0A4Q0VQG8</accession>
<keyword evidence="3" id="KW-1185">Reference proteome</keyword>
<name>A0A4Q0VQG8_9BACI</name>
<proteinExistence type="predicted"/>
<keyword evidence="1" id="KW-0472">Membrane</keyword>
<dbReference type="OrthoDB" id="2972465at2"/>
<dbReference type="RefSeq" id="WP_129079718.1">
    <property type="nucleotide sequence ID" value="NZ_QOUX01000046.1"/>
</dbReference>